<dbReference type="Proteomes" id="UP001500889">
    <property type="component" value="Chromosome dot"/>
</dbReference>
<evidence type="ECO:0000256" key="2">
    <source>
        <dbReference type="ARBA" id="ARBA00022490"/>
    </source>
</evidence>
<dbReference type="PANTHER" id="PTHR24217:SF0">
    <property type="entry name" value="PDZ DOMAIN-CONTAINING PROTEIN"/>
    <property type="match status" value="1"/>
</dbReference>
<feature type="compositionally biased region" description="Polar residues" evidence="6">
    <location>
        <begin position="883"/>
        <end position="904"/>
    </location>
</feature>
<dbReference type="GO" id="GO:0005634">
    <property type="term" value="C:nucleus"/>
    <property type="evidence" value="ECO:0007669"/>
    <property type="project" value="TreeGrafter"/>
</dbReference>
<feature type="compositionally biased region" description="Acidic residues" evidence="6">
    <location>
        <begin position="151"/>
        <end position="174"/>
    </location>
</feature>
<evidence type="ECO:0000256" key="1">
    <source>
        <dbReference type="ARBA" id="ARBA00004496"/>
    </source>
</evidence>
<name>A0AAU9GEW0_DROMD</name>
<evidence type="ECO:0000256" key="4">
    <source>
        <dbReference type="ARBA" id="ARBA00038161"/>
    </source>
</evidence>
<feature type="region of interest" description="Disordered" evidence="6">
    <location>
        <begin position="1"/>
        <end position="50"/>
    </location>
</feature>
<dbReference type="AlphaFoldDB" id="A0AAU9GEW0"/>
<protein>
    <submittedName>
        <fullName evidence="7">Uncharacterized protein</fullName>
    </submittedName>
</protein>
<reference evidence="7 8" key="1">
    <citation type="submission" date="2024-02" db="EMBL/GenBank/DDBJ databases">
        <title>A chromosome-level genome assembly of Drosophila madeirensis, a fruit fly species endemic to Madeira island.</title>
        <authorList>
            <person name="Tomihara K."/>
            <person name="Llopart A."/>
            <person name="Yamamoto D."/>
        </authorList>
    </citation>
    <scope>NUCLEOTIDE SEQUENCE [LARGE SCALE GENOMIC DNA]</scope>
    <source>
        <strain evidence="7 8">RF1</strain>
    </source>
</reference>
<feature type="region of interest" description="Disordered" evidence="6">
    <location>
        <begin position="110"/>
        <end position="239"/>
    </location>
</feature>
<feature type="compositionally biased region" description="Basic and acidic residues" evidence="6">
    <location>
        <begin position="339"/>
        <end position="349"/>
    </location>
</feature>
<dbReference type="GO" id="GO:0015629">
    <property type="term" value="C:actin cytoskeleton"/>
    <property type="evidence" value="ECO:0007669"/>
    <property type="project" value="TreeGrafter"/>
</dbReference>
<keyword evidence="8" id="KW-1185">Reference proteome</keyword>
<gene>
    <name evidence="7" type="ORF">DMAD_13674</name>
</gene>
<feature type="compositionally biased region" description="Polar residues" evidence="6">
    <location>
        <begin position="26"/>
        <end position="48"/>
    </location>
</feature>
<comment type="similarity">
    <text evidence="4">Belongs to the synaptopodin family.</text>
</comment>
<dbReference type="GO" id="GO:0030018">
    <property type="term" value="C:Z disc"/>
    <property type="evidence" value="ECO:0007669"/>
    <property type="project" value="TreeGrafter"/>
</dbReference>
<evidence type="ECO:0000256" key="5">
    <source>
        <dbReference type="SAM" id="Coils"/>
    </source>
</evidence>
<dbReference type="InterPro" id="IPR051976">
    <property type="entry name" value="Synaptopodin_domain"/>
</dbReference>
<dbReference type="GO" id="GO:0003779">
    <property type="term" value="F:actin binding"/>
    <property type="evidence" value="ECO:0007669"/>
    <property type="project" value="TreeGrafter"/>
</dbReference>
<feature type="region of interest" description="Disordered" evidence="6">
    <location>
        <begin position="862"/>
        <end position="904"/>
    </location>
</feature>
<evidence type="ECO:0000313" key="8">
    <source>
        <dbReference type="Proteomes" id="UP001500889"/>
    </source>
</evidence>
<feature type="coiled-coil region" evidence="5">
    <location>
        <begin position="263"/>
        <end position="304"/>
    </location>
</feature>
<dbReference type="GO" id="GO:0032233">
    <property type="term" value="P:positive regulation of actin filament bundle assembly"/>
    <property type="evidence" value="ECO:0007669"/>
    <property type="project" value="TreeGrafter"/>
</dbReference>
<feature type="compositionally biased region" description="Polar residues" evidence="6">
    <location>
        <begin position="217"/>
        <end position="228"/>
    </location>
</feature>
<evidence type="ECO:0000256" key="3">
    <source>
        <dbReference type="ARBA" id="ARBA00022553"/>
    </source>
</evidence>
<keyword evidence="5" id="KW-0175">Coiled coil</keyword>
<keyword evidence="2" id="KW-0963">Cytoplasm</keyword>
<feature type="compositionally biased region" description="Basic and acidic residues" evidence="6">
    <location>
        <begin position="204"/>
        <end position="216"/>
    </location>
</feature>
<keyword evidence="3" id="KW-0597">Phosphoprotein</keyword>
<proteinExistence type="inferred from homology"/>
<dbReference type="EMBL" id="AP029268">
    <property type="protein sequence ID" value="BFG06779.1"/>
    <property type="molecule type" value="Genomic_DNA"/>
</dbReference>
<evidence type="ECO:0000313" key="7">
    <source>
        <dbReference type="EMBL" id="BFG06779.1"/>
    </source>
</evidence>
<dbReference type="PANTHER" id="PTHR24217">
    <property type="entry name" value="PUTATIVE-RELATED"/>
    <property type="match status" value="1"/>
</dbReference>
<sequence length="942" mass="104597">MDANYEVVPQTEVVVTDMAPEENAEQPETSVEPGQNVNHSIGESNVNSGLVVVEKKSDEDTKESDDIPTTNVAKVDSIVVADAETSNLETEATEKPAIAVVETDFENLTATEIDAISEANDQDGPIDETSHNASESEMETEPQINAKLQVEQEEETKYEDETESEDGTESVTEEDIVRNTIDLAEKSEAPSDAIESQTALVKESTNKKGTDLKEKSNGSSDKTAQKPNEFSDERISNDQKTFNNQIQDIISDIDINIKTQEKITQLKEQELKLIQKQNELTNQIQQQQILAQQLTAQNQFKQKQWEQQQIEQQEFLSSQAYQRDGLSSAQSHLHTAYNRSDDGHNKKETTNLSKSVDLRKIFTPATDAVEILPKNRKLYASSAFYSPNLHPTVEDQVELARRISHSLSDISNQTSKGQTMYVNRKKRSVKWVHEGSDKEEECTSEANALYKENADANSMLELTKLEKIPLKLIMNPRGQVRDYNSLKDSINVETGLLSPDNCAELITALKLHQGRGAELFAKRRRKADNWVVDETNAGAQSHPSGLPDYQHYQPKPATSPNILPAYSDAGKHRVQLNIHQDQLIEKYSKPGLQVVKSPWEAALQTGSASSAFLEESNPRIQTVSSTVPQTNFHSGGNDLTDAVDPVSYDIPLSNQQESYKESLNQHVKQQSSILPSNPQRELAYKPSVAQGWGGRNVELPRGLYVPKEISLASYAPPPKNFTDQQPVYSGHNISNINTTYEHSHRHLPPATSNVNEKSMGSSWGFPVSKPMVRGFSTIPPKQQFSAPAGYQKILQTSVQGAPQGNFNPSPLSFEKLSKFEQSNLSYPNQNQNYLNVRQKSLVRNVSTTPFVFGSSESRFSVENASRSPSSTVSTSPQPLRSPCMSSSYRQPSTNAVPRLTSSSQAQTFNNCARGWGTEPESQYIYPGPNVLPAPGNMPYSDF</sequence>
<organism evidence="7 8">
    <name type="scientific">Drosophila madeirensis</name>
    <name type="common">Fruit fly</name>
    <dbReference type="NCBI Taxonomy" id="30013"/>
    <lineage>
        <taxon>Eukaryota</taxon>
        <taxon>Metazoa</taxon>
        <taxon>Ecdysozoa</taxon>
        <taxon>Arthropoda</taxon>
        <taxon>Hexapoda</taxon>
        <taxon>Insecta</taxon>
        <taxon>Pterygota</taxon>
        <taxon>Neoptera</taxon>
        <taxon>Endopterygota</taxon>
        <taxon>Diptera</taxon>
        <taxon>Brachycera</taxon>
        <taxon>Muscomorpha</taxon>
        <taxon>Ephydroidea</taxon>
        <taxon>Drosophilidae</taxon>
        <taxon>Drosophila</taxon>
        <taxon>Sophophora</taxon>
    </lineage>
</organism>
<accession>A0AAU9GEW0</accession>
<feature type="compositionally biased region" description="Low complexity" evidence="6">
    <location>
        <begin position="865"/>
        <end position="876"/>
    </location>
</feature>
<feature type="region of interest" description="Disordered" evidence="6">
    <location>
        <begin position="327"/>
        <end position="351"/>
    </location>
</feature>
<comment type="subcellular location">
    <subcellularLocation>
        <location evidence="1">Cytoplasm</location>
    </subcellularLocation>
</comment>
<evidence type="ECO:0000256" key="6">
    <source>
        <dbReference type="SAM" id="MobiDB-lite"/>
    </source>
</evidence>